<dbReference type="InterPro" id="IPR014720">
    <property type="entry name" value="dsRBD_dom"/>
</dbReference>
<feature type="region of interest" description="Disordered" evidence="2">
    <location>
        <begin position="1"/>
        <end position="72"/>
    </location>
</feature>
<accession>A0ABQ9E577</accession>
<feature type="compositionally biased region" description="Low complexity" evidence="2">
    <location>
        <begin position="14"/>
        <end position="27"/>
    </location>
</feature>
<dbReference type="EMBL" id="JARBDR010000921">
    <property type="protein sequence ID" value="KAJ8298692.1"/>
    <property type="molecule type" value="Genomic_DNA"/>
</dbReference>
<sequence>MTHNIPVTQQNMPSVSSSVLQQQPTVSGQVQIQREPSQMSSNLTGQSQGQRLSHSHSMPIMGNVAPPRQKTGPLSLDLTSESFAAVNKNPVSALMEYAQSRHKVARIEVIRQSGPSHRPRFLMGVFIGDQQIAAVECSNKKDGRREVADKALRALIASGQYNMPSPSANKPLVPAANMTHFDKMAALSHQAFNALVAGISENFAGRKVIAALVMKCSDTDVGTVVSVGSGNRCITGQQLSLEGNTVNDSHAEIITRRGFIRFLYKRLLAYDPNNSRDMFEKAPSGKLRIRSGITFHLYISTAPCGDGALFSPRDVSSNSGPMLNINDRTHHPTFTSQAQGLVRTKMEGGEGTIPVEKDFVVQTFDGIQRGERLRTMSCTDKICRWNVVGMQGALLSHFLEPIYLDSLTLGLLYDHGHLARALCCRVAHGETNVDELLPRGYHLNHPWLGRVTACEPPREVQKTKALSINWCIGDERAEVTDGTLGLLYTKIEKGLFSRCSKKNLYDSFKKLCQKYGLVHLLQAKNYHETKMMATDFQAAKSAMLQKFKENGYGHWVSKPIEEELFS</sequence>
<evidence type="ECO:0000259" key="3">
    <source>
        <dbReference type="PROSITE" id="PS50137"/>
    </source>
</evidence>
<dbReference type="SMART" id="SM00358">
    <property type="entry name" value="DSRM"/>
    <property type="match status" value="1"/>
</dbReference>
<comment type="caution">
    <text evidence="5">The sequence shown here is derived from an EMBL/GenBank/DDBJ whole genome shotgun (WGS) entry which is preliminary data.</text>
</comment>
<dbReference type="SMART" id="SM00552">
    <property type="entry name" value="ADEAMc"/>
    <property type="match status" value="1"/>
</dbReference>
<evidence type="ECO:0000313" key="6">
    <source>
        <dbReference type="Proteomes" id="UP001217089"/>
    </source>
</evidence>
<dbReference type="PANTHER" id="PTHR10910">
    <property type="entry name" value="EUKARYOTE SPECIFIC DSRNA BINDING PROTEIN"/>
    <property type="match status" value="1"/>
</dbReference>
<feature type="domain" description="DRBM" evidence="3">
    <location>
        <begin position="89"/>
        <end position="157"/>
    </location>
</feature>
<dbReference type="Pfam" id="PF00035">
    <property type="entry name" value="dsrm"/>
    <property type="match status" value="1"/>
</dbReference>
<keyword evidence="1" id="KW-0694">RNA-binding</keyword>
<evidence type="ECO:0000256" key="1">
    <source>
        <dbReference type="PROSITE-ProRule" id="PRU00266"/>
    </source>
</evidence>
<reference evidence="5 6" key="1">
    <citation type="submission" date="2022-12" db="EMBL/GenBank/DDBJ databases">
        <title>Chromosome-level genome of Tegillarca granosa.</title>
        <authorList>
            <person name="Kim J."/>
        </authorList>
    </citation>
    <scope>NUCLEOTIDE SEQUENCE [LARGE SCALE GENOMIC DNA]</scope>
    <source>
        <strain evidence="5">Teg-2019</strain>
        <tissue evidence="5">Adductor muscle</tissue>
    </source>
</reference>
<organism evidence="5 6">
    <name type="scientific">Tegillarca granosa</name>
    <name type="common">Malaysian cockle</name>
    <name type="synonym">Anadara granosa</name>
    <dbReference type="NCBI Taxonomy" id="220873"/>
    <lineage>
        <taxon>Eukaryota</taxon>
        <taxon>Metazoa</taxon>
        <taxon>Spiralia</taxon>
        <taxon>Lophotrochozoa</taxon>
        <taxon>Mollusca</taxon>
        <taxon>Bivalvia</taxon>
        <taxon>Autobranchia</taxon>
        <taxon>Pteriomorphia</taxon>
        <taxon>Arcoida</taxon>
        <taxon>Arcoidea</taxon>
        <taxon>Arcidae</taxon>
        <taxon>Tegillarca</taxon>
    </lineage>
</organism>
<dbReference type="Proteomes" id="UP001217089">
    <property type="component" value="Unassembled WGS sequence"/>
</dbReference>
<gene>
    <name evidence="5" type="ORF">KUTeg_022752</name>
</gene>
<feature type="compositionally biased region" description="Polar residues" evidence="2">
    <location>
        <begin position="28"/>
        <end position="56"/>
    </location>
</feature>
<proteinExistence type="predicted"/>
<evidence type="ECO:0000313" key="5">
    <source>
        <dbReference type="EMBL" id="KAJ8298692.1"/>
    </source>
</evidence>
<feature type="compositionally biased region" description="Polar residues" evidence="2">
    <location>
        <begin position="1"/>
        <end position="13"/>
    </location>
</feature>
<feature type="domain" description="A to I editase" evidence="4">
    <location>
        <begin position="226"/>
        <end position="565"/>
    </location>
</feature>
<dbReference type="PANTHER" id="PTHR10910:SF107">
    <property type="entry name" value="DOUBLE-STRANDED RNA-SPECIFIC ADENOSINE DEAMINASE"/>
    <property type="match status" value="1"/>
</dbReference>
<dbReference type="PROSITE" id="PS50137">
    <property type="entry name" value="DS_RBD"/>
    <property type="match status" value="1"/>
</dbReference>
<name>A0ABQ9E577_TEGGR</name>
<dbReference type="CDD" id="cd19902">
    <property type="entry name" value="DSRM_DRADA"/>
    <property type="match status" value="1"/>
</dbReference>
<dbReference type="SUPFAM" id="SSF54768">
    <property type="entry name" value="dsRNA-binding domain-like"/>
    <property type="match status" value="1"/>
</dbReference>
<evidence type="ECO:0000256" key="2">
    <source>
        <dbReference type="SAM" id="MobiDB-lite"/>
    </source>
</evidence>
<protein>
    <submittedName>
        <fullName evidence="5">Uncharacterized protein</fullName>
    </submittedName>
</protein>
<dbReference type="Gene3D" id="3.30.160.20">
    <property type="match status" value="1"/>
</dbReference>
<evidence type="ECO:0000259" key="4">
    <source>
        <dbReference type="PROSITE" id="PS50141"/>
    </source>
</evidence>
<dbReference type="Pfam" id="PF02137">
    <property type="entry name" value="A_deamin"/>
    <property type="match status" value="1"/>
</dbReference>
<dbReference type="PROSITE" id="PS50141">
    <property type="entry name" value="A_DEAMIN_EDITASE"/>
    <property type="match status" value="1"/>
</dbReference>
<keyword evidence="6" id="KW-1185">Reference proteome</keyword>
<dbReference type="InterPro" id="IPR002466">
    <property type="entry name" value="A_deamin"/>
</dbReference>